<evidence type="ECO:0000313" key="5">
    <source>
        <dbReference type="Proteomes" id="UP000319829"/>
    </source>
</evidence>
<dbReference type="InterPro" id="IPR036291">
    <property type="entry name" value="NAD(P)-bd_dom_sf"/>
</dbReference>
<reference evidence="4 5" key="1">
    <citation type="journal article" date="2019" name="Nat. Microbiol.">
        <title>Mediterranean grassland soil C-N compound turnover is dependent on rainfall and depth, and is mediated by genomically divergent microorganisms.</title>
        <authorList>
            <person name="Diamond S."/>
            <person name="Andeer P.F."/>
            <person name="Li Z."/>
            <person name="Crits-Christoph A."/>
            <person name="Burstein D."/>
            <person name="Anantharaman K."/>
            <person name="Lane K.R."/>
            <person name="Thomas B.C."/>
            <person name="Pan C."/>
            <person name="Northen T.R."/>
            <person name="Banfield J.F."/>
        </authorList>
    </citation>
    <scope>NUCLEOTIDE SEQUENCE [LARGE SCALE GENOMIC DNA]</scope>
    <source>
        <strain evidence="4">WS_4</strain>
    </source>
</reference>
<dbReference type="InterPro" id="IPR050259">
    <property type="entry name" value="SDR"/>
</dbReference>
<dbReference type="Proteomes" id="UP000319829">
    <property type="component" value="Unassembled WGS sequence"/>
</dbReference>
<dbReference type="FunFam" id="3.40.50.720:FF:000084">
    <property type="entry name" value="Short-chain dehydrogenase reductase"/>
    <property type="match status" value="1"/>
</dbReference>
<organism evidence="4 5">
    <name type="scientific">Eiseniibacteriota bacterium</name>
    <dbReference type="NCBI Taxonomy" id="2212470"/>
    <lineage>
        <taxon>Bacteria</taxon>
        <taxon>Candidatus Eiseniibacteriota</taxon>
    </lineage>
</organism>
<dbReference type="Gene3D" id="3.40.50.720">
    <property type="entry name" value="NAD(P)-binding Rossmann-like Domain"/>
    <property type="match status" value="1"/>
</dbReference>
<gene>
    <name evidence="4" type="ORF">E6K74_05330</name>
</gene>
<evidence type="ECO:0000313" key="4">
    <source>
        <dbReference type="EMBL" id="TMQ54677.1"/>
    </source>
</evidence>
<dbReference type="PANTHER" id="PTHR42879">
    <property type="entry name" value="3-OXOACYL-(ACYL-CARRIER-PROTEIN) REDUCTASE"/>
    <property type="match status" value="1"/>
</dbReference>
<evidence type="ECO:0000256" key="2">
    <source>
        <dbReference type="SAM" id="MobiDB-lite"/>
    </source>
</evidence>
<protein>
    <submittedName>
        <fullName evidence="4">SDR family oxidoreductase</fullName>
    </submittedName>
</protein>
<dbReference type="InterPro" id="IPR002347">
    <property type="entry name" value="SDR_fam"/>
</dbReference>
<feature type="domain" description="Ketoreductase" evidence="3">
    <location>
        <begin position="185"/>
        <end position="371"/>
    </location>
</feature>
<dbReference type="SUPFAM" id="SSF51735">
    <property type="entry name" value="NAD(P)-binding Rossmann-fold domains"/>
    <property type="match status" value="1"/>
</dbReference>
<dbReference type="CDD" id="cd05233">
    <property type="entry name" value="SDR_c"/>
    <property type="match status" value="1"/>
</dbReference>
<evidence type="ECO:0000256" key="1">
    <source>
        <dbReference type="ARBA" id="ARBA00006484"/>
    </source>
</evidence>
<dbReference type="PANTHER" id="PTHR42879:SF2">
    <property type="entry name" value="3-OXOACYL-[ACYL-CARRIER-PROTEIN] REDUCTASE FABG"/>
    <property type="match status" value="1"/>
</dbReference>
<sequence>MIGGVLISAPHPSGAGEGGRFGDADQIQAEIPVHRVSSAARGFAERARVDFFPVVDWFGPAVEPDPARGLRVGVDVLDIRSAAGPVRVVELLVHHQRARRPRELHAAHGALPDHRFDDGVCFLVLDFVELEAAELFVETAEDFLPALVVHPSPIGQVDLRSEPTIVAHPVNRTTAPGPVGPFSGRSALVLGGSRGLGRAVALALAREGARVLATGRHRDTLAELRAIAQARGIPLRTLQSDAEKRERVRRAFRYAASKIGGPDLLVHAVGDFWEGPISRLTGERWEALVRSNVTSALYAIQEALPGMRRRRYGRILLFGVAGGDVPRAAPRAHAYRAAKVALLTLARSVAHEEAANGITVNLILPGVIRTGTVTRSSALLARRIPARRLGTPQEVARAALFLLSHDSGYITGSTLTLSGGFLL</sequence>
<comment type="caution">
    <text evidence="4">The sequence shown here is derived from an EMBL/GenBank/DDBJ whole genome shotgun (WGS) entry which is preliminary data.</text>
</comment>
<name>A0A538STH6_UNCEI</name>
<dbReference type="PRINTS" id="PR00081">
    <property type="entry name" value="GDHRDH"/>
</dbReference>
<dbReference type="EMBL" id="VBOU01000059">
    <property type="protein sequence ID" value="TMQ54677.1"/>
    <property type="molecule type" value="Genomic_DNA"/>
</dbReference>
<evidence type="ECO:0000259" key="3">
    <source>
        <dbReference type="SMART" id="SM00822"/>
    </source>
</evidence>
<dbReference type="AlphaFoldDB" id="A0A538STH6"/>
<dbReference type="InterPro" id="IPR057326">
    <property type="entry name" value="KR_dom"/>
</dbReference>
<feature type="region of interest" description="Disordered" evidence="2">
    <location>
        <begin position="1"/>
        <end position="22"/>
    </location>
</feature>
<dbReference type="Pfam" id="PF13561">
    <property type="entry name" value="adh_short_C2"/>
    <property type="match status" value="1"/>
</dbReference>
<dbReference type="SMART" id="SM00822">
    <property type="entry name" value="PKS_KR"/>
    <property type="match status" value="1"/>
</dbReference>
<accession>A0A538STH6</accession>
<comment type="similarity">
    <text evidence="1">Belongs to the short-chain dehydrogenases/reductases (SDR) family.</text>
</comment>
<proteinExistence type="inferred from homology"/>